<dbReference type="CDD" id="cd02440">
    <property type="entry name" value="AdoMet_MTases"/>
    <property type="match status" value="1"/>
</dbReference>
<dbReference type="EC" id="2.5.1.43" evidence="2"/>
<evidence type="ECO:0000313" key="3">
    <source>
        <dbReference type="EMBL" id="EXB94591.1"/>
    </source>
</evidence>
<sequence length="284" mass="32058">MASLQISDLETEIPSDLLVSRVMQLHASISKLESLRPSKQVNTLFTQLVNLCTLPCSIDVKDLPQELQAKRESLIILCGQAEGLLELEFSSFIAKTPKAINDLNLFPYYDNYVKLANLEHKILVKNGVLKPKNVAFVGSGPMPLTSLVLAMNHMKFTHFDNYDFDEKANSLARKIVASDVELEKRMKFVTKDVMEVKEKLGEYDCIFLAALVGMNKEKKVKVLGNVRKYMKEGGILLVRSVKGPRAFLYPVVEERELVGFEVLDIFHPTDEVVNSIILVRKPIF</sequence>
<comment type="similarity">
    <text evidence="1 2">Belongs to the nicotianamine synthase (NAS)-like family.</text>
</comment>
<dbReference type="PANTHER" id="PTHR32266:SF11">
    <property type="entry name" value="NICOTIANAMINE SYNTHASE"/>
    <property type="match status" value="1"/>
</dbReference>
<comment type="catalytic activity">
    <reaction evidence="2">
        <text>3 S-adenosyl-L-methionine = nicotianamine + 3 S-methyl-5'-thioadenosine + 3 H(+)</text>
        <dbReference type="Rhea" id="RHEA:16481"/>
        <dbReference type="ChEBI" id="CHEBI:15378"/>
        <dbReference type="ChEBI" id="CHEBI:17509"/>
        <dbReference type="ChEBI" id="CHEBI:58249"/>
        <dbReference type="ChEBI" id="CHEBI:59789"/>
        <dbReference type="EC" id="2.5.1.43"/>
    </reaction>
</comment>
<dbReference type="SUPFAM" id="SSF53335">
    <property type="entry name" value="S-adenosyl-L-methionine-dependent methyltransferases"/>
    <property type="match status" value="1"/>
</dbReference>
<reference evidence="4" key="1">
    <citation type="submission" date="2013-01" db="EMBL/GenBank/DDBJ databases">
        <title>Draft Genome Sequence of a Mulberry Tree, Morus notabilis C.K. Schneid.</title>
        <authorList>
            <person name="He N."/>
            <person name="Zhao S."/>
        </authorList>
    </citation>
    <scope>NUCLEOTIDE SEQUENCE</scope>
</reference>
<organism evidence="3 4">
    <name type="scientific">Morus notabilis</name>
    <dbReference type="NCBI Taxonomy" id="981085"/>
    <lineage>
        <taxon>Eukaryota</taxon>
        <taxon>Viridiplantae</taxon>
        <taxon>Streptophyta</taxon>
        <taxon>Embryophyta</taxon>
        <taxon>Tracheophyta</taxon>
        <taxon>Spermatophyta</taxon>
        <taxon>Magnoliopsida</taxon>
        <taxon>eudicotyledons</taxon>
        <taxon>Gunneridae</taxon>
        <taxon>Pentapetalae</taxon>
        <taxon>rosids</taxon>
        <taxon>fabids</taxon>
        <taxon>Rosales</taxon>
        <taxon>Moraceae</taxon>
        <taxon>Moreae</taxon>
        <taxon>Morus</taxon>
    </lineage>
</organism>
<dbReference type="Pfam" id="PF03059">
    <property type="entry name" value="NAS"/>
    <property type="match status" value="1"/>
</dbReference>
<dbReference type="KEGG" id="mnt:21405701"/>
<dbReference type="PROSITE" id="PS51142">
    <property type="entry name" value="NAS"/>
    <property type="match status" value="1"/>
</dbReference>
<dbReference type="EMBL" id="KE345164">
    <property type="protein sequence ID" value="EXB94591.1"/>
    <property type="molecule type" value="Genomic_DNA"/>
</dbReference>
<dbReference type="GO" id="GO:0030410">
    <property type="term" value="F:nicotianamine synthase activity"/>
    <property type="evidence" value="ECO:0007669"/>
    <property type="project" value="UniProtKB-UniRule"/>
</dbReference>
<comment type="function">
    <text evidence="2">Synthesizes nicotianamine, a polyamine which serves as a sensor for the physiological iron status within the plant, and/or might be involved in the transport of iron.</text>
</comment>
<keyword evidence="4" id="KW-1185">Reference proteome</keyword>
<keyword evidence="2" id="KW-0808">Transferase</keyword>
<name>W9RSX1_9ROSA</name>
<evidence type="ECO:0000256" key="2">
    <source>
        <dbReference type="RuleBase" id="RU368095"/>
    </source>
</evidence>
<dbReference type="eggNOG" id="ENOG502RDC4">
    <property type="taxonomic scope" value="Eukaryota"/>
</dbReference>
<dbReference type="AlphaFoldDB" id="W9RSX1"/>
<proteinExistence type="inferred from homology"/>
<dbReference type="Gene3D" id="3.40.50.150">
    <property type="entry name" value="Vaccinia Virus protein VP39"/>
    <property type="match status" value="1"/>
</dbReference>
<dbReference type="PANTHER" id="PTHR32266">
    <property type="entry name" value="NICOTIANAMINE SYNTHASE 3"/>
    <property type="match status" value="1"/>
</dbReference>
<dbReference type="InterPro" id="IPR004298">
    <property type="entry name" value="Nicotian_synth"/>
</dbReference>
<evidence type="ECO:0000313" key="4">
    <source>
        <dbReference type="Proteomes" id="UP000030645"/>
    </source>
</evidence>
<protein>
    <recommendedName>
        <fullName evidence="2">Nicotianamine synthase</fullName>
        <ecNumber evidence="2">2.5.1.43</ecNumber>
    </recommendedName>
</protein>
<accession>W9RSX1</accession>
<dbReference type="InterPro" id="IPR029063">
    <property type="entry name" value="SAM-dependent_MTases_sf"/>
</dbReference>
<dbReference type="GO" id="GO:0030418">
    <property type="term" value="P:nicotianamine biosynthetic process"/>
    <property type="evidence" value="ECO:0007669"/>
    <property type="project" value="UniProtKB-UniRule"/>
</dbReference>
<dbReference type="Proteomes" id="UP000030645">
    <property type="component" value="Unassembled WGS sequence"/>
</dbReference>
<dbReference type="OrthoDB" id="1858069at2759"/>
<gene>
    <name evidence="3" type="ORF">L484_022910</name>
</gene>
<evidence type="ECO:0000256" key="1">
    <source>
        <dbReference type="ARBA" id="ARBA00007009"/>
    </source>
</evidence>
<keyword evidence="2" id="KW-0949">S-adenosyl-L-methionine</keyword>